<dbReference type="STRING" id="568069.A0A1J1I1P0"/>
<dbReference type="GO" id="GO:0000139">
    <property type="term" value="C:Golgi membrane"/>
    <property type="evidence" value="ECO:0007669"/>
    <property type="project" value="UniProtKB-SubCell"/>
</dbReference>
<protein>
    <recommendedName>
        <fullName evidence="3">Conserved oligomeric Golgi complex subunit 3</fullName>
    </recommendedName>
    <alternativeName>
        <fullName evidence="8">Component of oligomeric Golgi complex 3</fullName>
    </alternativeName>
</protein>
<keyword evidence="6" id="KW-0333">Golgi apparatus</keyword>
<name>A0A1J1I1P0_9DIPT</name>
<dbReference type="GO" id="GO:0006886">
    <property type="term" value="P:intracellular protein transport"/>
    <property type="evidence" value="ECO:0007669"/>
    <property type="project" value="InterPro"/>
</dbReference>
<dbReference type="PANTHER" id="PTHR13302:SF8">
    <property type="entry name" value="CONSERVED OLIGOMERIC GOLGI COMPLEX SUBUNIT 3"/>
    <property type="match status" value="1"/>
</dbReference>
<dbReference type="Pfam" id="PF04136">
    <property type="entry name" value="COG3_N"/>
    <property type="match status" value="1"/>
</dbReference>
<evidence type="ECO:0000259" key="10">
    <source>
        <dbReference type="Pfam" id="PF20671"/>
    </source>
</evidence>
<dbReference type="InterPro" id="IPR048320">
    <property type="entry name" value="COG3_N"/>
</dbReference>
<evidence type="ECO:0000256" key="3">
    <source>
        <dbReference type="ARBA" id="ARBA00020976"/>
    </source>
</evidence>
<dbReference type="GO" id="GO:0006891">
    <property type="term" value="P:intra-Golgi vesicle-mediated transport"/>
    <property type="evidence" value="ECO:0007669"/>
    <property type="project" value="TreeGrafter"/>
</dbReference>
<dbReference type="GO" id="GO:0005801">
    <property type="term" value="C:cis-Golgi network"/>
    <property type="evidence" value="ECO:0007669"/>
    <property type="project" value="InterPro"/>
</dbReference>
<dbReference type="OrthoDB" id="296793at2759"/>
<dbReference type="EMBL" id="CVRI01000035">
    <property type="protein sequence ID" value="CRK92758.1"/>
    <property type="molecule type" value="Genomic_DNA"/>
</dbReference>
<keyword evidence="7" id="KW-0472">Membrane</keyword>
<feature type="domain" description="Conserved oligomeric Golgi complex subunit 3 C-terminal" evidence="10">
    <location>
        <begin position="281"/>
        <end position="616"/>
    </location>
</feature>
<comment type="subcellular location">
    <subcellularLocation>
        <location evidence="1">Golgi apparatus membrane</location>
        <topology evidence="1">Peripheral membrane protein</topology>
    </subcellularLocation>
</comment>
<evidence type="ECO:0000256" key="1">
    <source>
        <dbReference type="ARBA" id="ARBA00004395"/>
    </source>
</evidence>
<accession>A0A1J1I1P0</accession>
<evidence type="ECO:0000256" key="2">
    <source>
        <dbReference type="ARBA" id="ARBA00009936"/>
    </source>
</evidence>
<proteinExistence type="inferred from homology"/>
<evidence type="ECO:0000259" key="9">
    <source>
        <dbReference type="Pfam" id="PF04136"/>
    </source>
</evidence>
<feature type="domain" description="Conserved oligomeric Golgi complex subunit 3 N-terminal" evidence="9">
    <location>
        <begin position="108"/>
        <end position="250"/>
    </location>
</feature>
<evidence type="ECO:0000256" key="5">
    <source>
        <dbReference type="ARBA" id="ARBA00022927"/>
    </source>
</evidence>
<dbReference type="InterPro" id="IPR007265">
    <property type="entry name" value="COG_su3"/>
</dbReference>
<evidence type="ECO:0000256" key="7">
    <source>
        <dbReference type="ARBA" id="ARBA00023136"/>
    </source>
</evidence>
<evidence type="ECO:0000256" key="8">
    <source>
        <dbReference type="ARBA" id="ARBA00031339"/>
    </source>
</evidence>
<evidence type="ECO:0000313" key="11">
    <source>
        <dbReference type="EMBL" id="CRK92758.1"/>
    </source>
</evidence>
<dbReference type="Proteomes" id="UP000183832">
    <property type="component" value="Unassembled WGS sequence"/>
</dbReference>
<dbReference type="PANTHER" id="PTHR13302">
    <property type="entry name" value="CONSERVED OLIGOMERIC GOLGI COMPLEX COMPONENT 3"/>
    <property type="match status" value="1"/>
</dbReference>
<evidence type="ECO:0000256" key="6">
    <source>
        <dbReference type="ARBA" id="ARBA00023034"/>
    </source>
</evidence>
<keyword evidence="5" id="KW-0653">Protein transport</keyword>
<dbReference type="GO" id="GO:0017119">
    <property type="term" value="C:Golgi transport complex"/>
    <property type="evidence" value="ECO:0007669"/>
    <property type="project" value="TreeGrafter"/>
</dbReference>
<dbReference type="AlphaFoldDB" id="A0A1J1I1P0"/>
<reference evidence="11 12" key="1">
    <citation type="submission" date="2015-04" db="EMBL/GenBank/DDBJ databases">
        <authorList>
            <person name="Syromyatnikov M.Y."/>
            <person name="Popov V.N."/>
        </authorList>
    </citation>
    <scope>NUCLEOTIDE SEQUENCE [LARGE SCALE GENOMIC DNA]</scope>
</reference>
<evidence type="ECO:0000256" key="4">
    <source>
        <dbReference type="ARBA" id="ARBA00022448"/>
    </source>
</evidence>
<keyword evidence="4" id="KW-0813">Transport</keyword>
<gene>
    <name evidence="11" type="ORF">CLUMA_CG006329</name>
</gene>
<organism evidence="11 12">
    <name type="scientific">Clunio marinus</name>
    <dbReference type="NCBI Taxonomy" id="568069"/>
    <lineage>
        <taxon>Eukaryota</taxon>
        <taxon>Metazoa</taxon>
        <taxon>Ecdysozoa</taxon>
        <taxon>Arthropoda</taxon>
        <taxon>Hexapoda</taxon>
        <taxon>Insecta</taxon>
        <taxon>Pterygota</taxon>
        <taxon>Neoptera</taxon>
        <taxon>Endopterygota</taxon>
        <taxon>Diptera</taxon>
        <taxon>Nematocera</taxon>
        <taxon>Chironomoidea</taxon>
        <taxon>Chironomidae</taxon>
        <taxon>Clunio</taxon>
    </lineage>
</organism>
<evidence type="ECO:0000313" key="12">
    <source>
        <dbReference type="Proteomes" id="UP000183832"/>
    </source>
</evidence>
<sequence length="820" mass="94996">MSVNLINLEHAEQKKFQNRVLMWDDKMLPLAKLGNEQVCILKKLEKKSDTNANTPKQVEKHKVDNETEVCQADFLNSAPIEATPEFLSLFEKFDDMHLGSSNNVYSEFYNQMSNRKKECNILYEHIEKIQADLDILIKEYEFVYEKTSLMNTASDKLIQDQNTLNEITSEIRIRLKHFNDVDTLIQRLQNPTFSVASDTFTEIISNIDESEKYIRNHLNFKEALAYEVKYKQCRLKAVQMIKNYVIQILATATDQVLNPKLQSHQKEEQNSLEKKSETSFAIFYGKFQVSSVKIQKIIRFVEDRCKMYSAYEDLLSELHQYFLTQRVIIMSSSVDDTIKNICVKYKGDHCTLVRSTCTFLIHICQDEHRLFYQFFSVKSSQMLSYLEGLCNILYDNVRPFIIHINHLETLAEICGILKTEMLHEHVQQNFEALETMEKVLQQLLQDTQERLVFRAHLYLQSDIQQYHPSPGDLAYPDKLEMMESIAVALQDSNQIDRLDSKAPSLPVDSEQQAAMRTGNSPADMHGMWYPTVRRTLVFLSRLYRCVDRPIFQCLSQEALAYCIQNLSSASNSIAAKKTNIDGKLFEIKHLLILREQIAPFRVDFTMKQTSLDFSRVKTAAFELLQKRKQLFSISSNNALLEFFIDGAPEVKEQLLDSRKDVDRQLKISCEFFITNVTTEVVGPVLSFIENAEKFLKQQPSSQPQIESSGIDSLRKCSWSAPQQIHSYIQEAQRNMKNKLPGIQRSMQLYLSNKETELIMFRPIRNNIIASFVRLEELLVTNRYSNDDMLIVNIPTADQVSVTLSSASLLVDANYFQQLKK</sequence>
<dbReference type="GO" id="GO:0007030">
    <property type="term" value="P:Golgi organization"/>
    <property type="evidence" value="ECO:0007669"/>
    <property type="project" value="TreeGrafter"/>
</dbReference>
<keyword evidence="12" id="KW-1185">Reference proteome</keyword>
<comment type="similarity">
    <text evidence="2">Belongs to the COG3 family.</text>
</comment>
<dbReference type="Pfam" id="PF20671">
    <property type="entry name" value="COG3_C"/>
    <property type="match status" value="1"/>
</dbReference>
<dbReference type="InterPro" id="IPR048685">
    <property type="entry name" value="COG3_C"/>
</dbReference>